<dbReference type="AlphaFoldDB" id="A0A1H9SYU4"/>
<dbReference type="OrthoDB" id="9812065at2"/>
<dbReference type="RefSeq" id="WP_093072569.1">
    <property type="nucleotide sequence ID" value="NZ_FOGV01000008.1"/>
</dbReference>
<dbReference type="SUPFAM" id="SSF54106">
    <property type="entry name" value="LysM domain"/>
    <property type="match status" value="1"/>
</dbReference>
<evidence type="ECO:0000259" key="3">
    <source>
        <dbReference type="PROSITE" id="PS51782"/>
    </source>
</evidence>
<dbReference type="Pfam" id="PF01522">
    <property type="entry name" value="Polysacc_deac_1"/>
    <property type="match status" value="1"/>
</dbReference>
<dbReference type="CDD" id="cd00118">
    <property type="entry name" value="LysM"/>
    <property type="match status" value="1"/>
</dbReference>
<dbReference type="Proteomes" id="UP000199318">
    <property type="component" value="Unassembled WGS sequence"/>
</dbReference>
<dbReference type="GO" id="GO:0005975">
    <property type="term" value="P:carbohydrate metabolic process"/>
    <property type="evidence" value="ECO:0007669"/>
    <property type="project" value="InterPro"/>
</dbReference>
<accession>A0A1H9SYU4</accession>
<feature type="domain" description="LysM" evidence="3">
    <location>
        <begin position="186"/>
        <end position="230"/>
    </location>
</feature>
<organism evidence="4 5">
    <name type="scientific">Salisediminibacterium halotolerans</name>
    <dbReference type="NCBI Taxonomy" id="517425"/>
    <lineage>
        <taxon>Bacteria</taxon>
        <taxon>Bacillati</taxon>
        <taxon>Bacillota</taxon>
        <taxon>Bacilli</taxon>
        <taxon>Bacillales</taxon>
        <taxon>Bacillaceae</taxon>
        <taxon>Salisediminibacterium</taxon>
    </lineage>
</organism>
<dbReference type="InterPro" id="IPR018392">
    <property type="entry name" value="LysM"/>
</dbReference>
<dbReference type="EMBL" id="FOGV01000008">
    <property type="protein sequence ID" value="SER89609.1"/>
    <property type="molecule type" value="Genomic_DNA"/>
</dbReference>
<dbReference type="CDD" id="cd10917">
    <property type="entry name" value="CE4_NodB_like_6s_7s"/>
    <property type="match status" value="1"/>
</dbReference>
<proteinExistence type="predicted"/>
<dbReference type="InterPro" id="IPR011330">
    <property type="entry name" value="Glyco_hydro/deAcase_b/a-brl"/>
</dbReference>
<sequence length="232" mass="24975">MVKKCLKLSMALILLFVAAVSFFPDSADAASSQFVTKGNTNEKVVALTFDDGADGTNINKILNTLQEHKVKGTFFLTGTGMKHHPANIKRITDQGHQIGNHSYTHTIQWNIDTVDWKGVSKTQIVNKVVNNITPGSIVLMHTGAGASGTPAALPEMIQKLKAKGYKFVTVSELLNLKPSSAPPSSATYTVKSGDTLYAIARRCNTSVQKIASANNISNINVIRVGQVLKIPK</sequence>
<dbReference type="Pfam" id="PF01476">
    <property type="entry name" value="LysM"/>
    <property type="match status" value="1"/>
</dbReference>
<protein>
    <submittedName>
        <fullName evidence="4">Peptidoglycan/xylan/chitin deacetylase, PgdA/CDA1 family</fullName>
    </submittedName>
</protein>
<dbReference type="STRING" id="1464123.SAMN05444126_10856"/>
<dbReference type="Gene3D" id="3.20.20.370">
    <property type="entry name" value="Glycoside hydrolase/deacetylase"/>
    <property type="match status" value="2"/>
</dbReference>
<feature type="chain" id="PRO_5011457852" evidence="1">
    <location>
        <begin position="30"/>
        <end position="232"/>
    </location>
</feature>
<name>A0A1H9SYU4_9BACI</name>
<gene>
    <name evidence="4" type="ORF">SAMN05444126_10856</name>
</gene>
<reference evidence="5" key="1">
    <citation type="submission" date="2016-10" db="EMBL/GenBank/DDBJ databases">
        <authorList>
            <person name="de Groot N.N."/>
        </authorList>
    </citation>
    <scope>NUCLEOTIDE SEQUENCE [LARGE SCALE GENOMIC DNA]</scope>
    <source>
        <strain evidence="5">10nlg</strain>
    </source>
</reference>
<dbReference type="SUPFAM" id="SSF88713">
    <property type="entry name" value="Glycoside hydrolase/deacetylase"/>
    <property type="match status" value="1"/>
</dbReference>
<feature type="signal peptide" evidence="1">
    <location>
        <begin position="1"/>
        <end position="29"/>
    </location>
</feature>
<dbReference type="GO" id="GO:0016810">
    <property type="term" value="F:hydrolase activity, acting on carbon-nitrogen (but not peptide) bonds"/>
    <property type="evidence" value="ECO:0007669"/>
    <property type="project" value="InterPro"/>
</dbReference>
<keyword evidence="5" id="KW-1185">Reference proteome</keyword>
<evidence type="ECO:0000259" key="2">
    <source>
        <dbReference type="PROSITE" id="PS51677"/>
    </source>
</evidence>
<feature type="domain" description="NodB homology" evidence="2">
    <location>
        <begin position="43"/>
        <end position="232"/>
    </location>
</feature>
<dbReference type="InterPro" id="IPR036779">
    <property type="entry name" value="LysM_dom_sf"/>
</dbReference>
<dbReference type="PANTHER" id="PTHR10587">
    <property type="entry name" value="GLYCOSYL TRANSFERASE-RELATED"/>
    <property type="match status" value="1"/>
</dbReference>
<dbReference type="Gene3D" id="3.10.350.10">
    <property type="entry name" value="LysM domain"/>
    <property type="match status" value="1"/>
</dbReference>
<dbReference type="InterPro" id="IPR002509">
    <property type="entry name" value="NODB_dom"/>
</dbReference>
<evidence type="ECO:0000313" key="4">
    <source>
        <dbReference type="EMBL" id="SER89609.1"/>
    </source>
</evidence>
<dbReference type="PROSITE" id="PS51677">
    <property type="entry name" value="NODB"/>
    <property type="match status" value="1"/>
</dbReference>
<dbReference type="PROSITE" id="PS51782">
    <property type="entry name" value="LYSM"/>
    <property type="match status" value="1"/>
</dbReference>
<evidence type="ECO:0000256" key="1">
    <source>
        <dbReference type="SAM" id="SignalP"/>
    </source>
</evidence>
<comment type="caution">
    <text evidence="4">The sequence shown here is derived from an EMBL/GenBank/DDBJ whole genome shotgun (WGS) entry which is preliminary data.</text>
</comment>
<dbReference type="InterPro" id="IPR050248">
    <property type="entry name" value="Polysacc_deacetylase_ArnD"/>
</dbReference>
<keyword evidence="1" id="KW-0732">Signal</keyword>
<dbReference type="SMART" id="SM00257">
    <property type="entry name" value="LysM"/>
    <property type="match status" value="1"/>
</dbReference>
<evidence type="ECO:0000313" key="5">
    <source>
        <dbReference type="Proteomes" id="UP000199318"/>
    </source>
</evidence>